<feature type="compositionally biased region" description="Basic and acidic residues" evidence="1">
    <location>
        <begin position="389"/>
        <end position="399"/>
    </location>
</feature>
<evidence type="ECO:0008006" key="4">
    <source>
        <dbReference type="Google" id="ProtNLM"/>
    </source>
</evidence>
<feature type="compositionally biased region" description="Low complexity" evidence="1">
    <location>
        <begin position="403"/>
        <end position="412"/>
    </location>
</feature>
<dbReference type="Proteomes" id="UP001596091">
    <property type="component" value="Unassembled WGS sequence"/>
</dbReference>
<proteinExistence type="predicted"/>
<name>A0ABW1EKQ4_9BACT</name>
<reference evidence="3" key="1">
    <citation type="journal article" date="2019" name="Int. J. Syst. Evol. Microbiol.">
        <title>The Global Catalogue of Microorganisms (GCM) 10K type strain sequencing project: providing services to taxonomists for standard genome sequencing and annotation.</title>
        <authorList>
            <consortium name="The Broad Institute Genomics Platform"/>
            <consortium name="The Broad Institute Genome Sequencing Center for Infectious Disease"/>
            <person name="Wu L."/>
            <person name="Ma J."/>
        </authorList>
    </citation>
    <scope>NUCLEOTIDE SEQUENCE [LARGE SCALE GENOMIC DNA]</scope>
    <source>
        <strain evidence="3">JCM 4087</strain>
    </source>
</reference>
<evidence type="ECO:0000313" key="2">
    <source>
        <dbReference type="EMBL" id="MFC5864564.1"/>
    </source>
</evidence>
<dbReference type="EMBL" id="JBHSPH010000010">
    <property type="protein sequence ID" value="MFC5864564.1"/>
    <property type="molecule type" value="Genomic_DNA"/>
</dbReference>
<gene>
    <name evidence="2" type="ORF">ACFPT7_19810</name>
</gene>
<feature type="region of interest" description="Disordered" evidence="1">
    <location>
        <begin position="334"/>
        <end position="471"/>
    </location>
</feature>
<evidence type="ECO:0000313" key="3">
    <source>
        <dbReference type="Proteomes" id="UP001596091"/>
    </source>
</evidence>
<feature type="compositionally biased region" description="Basic and acidic residues" evidence="1">
    <location>
        <begin position="352"/>
        <end position="362"/>
    </location>
</feature>
<organism evidence="2 3">
    <name type="scientific">Acidicapsa dinghuensis</name>
    <dbReference type="NCBI Taxonomy" id="2218256"/>
    <lineage>
        <taxon>Bacteria</taxon>
        <taxon>Pseudomonadati</taxon>
        <taxon>Acidobacteriota</taxon>
        <taxon>Terriglobia</taxon>
        <taxon>Terriglobales</taxon>
        <taxon>Acidobacteriaceae</taxon>
        <taxon>Acidicapsa</taxon>
    </lineage>
</organism>
<accession>A0ABW1EKQ4</accession>
<feature type="compositionally biased region" description="Basic and acidic residues" evidence="1">
    <location>
        <begin position="422"/>
        <end position="454"/>
    </location>
</feature>
<feature type="compositionally biased region" description="Polar residues" evidence="1">
    <location>
        <begin position="456"/>
        <end position="471"/>
    </location>
</feature>
<sequence>MARRKRFPTLPLIILCGVVAPLPNHDNTAFAQKQIIIVNTQQQGGIAIDRRYAQIEPTKVNLSAQPIDARGHQDILRVLTAEQGFAMRPLPRGKKGLTLEANGKLSPAGMPYVNQVNEQGLSVKPGGRIVISNIRIEKEKIVFDMNDGPDRKHEFLRHVEIGVGGSGATNPIVQDDGTEPTGTRVTLVFHKYVPEVTPAQVKALLSPLISFDMKTPVQAYTDTLPPQLKKAILDHHVMVGMNTDMVLYALGHPDDKSREIEGQTPFEEWIYGHPPEDVTFVRINGNRVIRVEIARTGQPLEIYTKDEVEGLMTTDGRPVLAAATQQHTIELGDVHRNADTQAPAPPPTLRAPGEKLPDDKDSNTPGTMNREGPMKPVIFPKDTTNDPAHTVDAHPEKKQPAQSSSSTTNSDSAAKPSSDTKSGSDAKPDSKSKDDAKPTDKPRPDYPGDTKPGDTKPQSNFYSSQAQPSSR</sequence>
<evidence type="ECO:0000256" key="1">
    <source>
        <dbReference type="SAM" id="MobiDB-lite"/>
    </source>
</evidence>
<comment type="caution">
    <text evidence="2">The sequence shown here is derived from an EMBL/GenBank/DDBJ whole genome shotgun (WGS) entry which is preliminary data.</text>
</comment>
<dbReference type="RefSeq" id="WP_263332972.1">
    <property type="nucleotide sequence ID" value="NZ_JAGSYH010000001.1"/>
</dbReference>
<protein>
    <recommendedName>
        <fullName evidence="4">Secreted protein</fullName>
    </recommendedName>
</protein>
<keyword evidence="3" id="KW-1185">Reference proteome</keyword>